<accession>A0A0F9ZXX7</accession>
<keyword evidence="1" id="KW-1133">Transmembrane helix</keyword>
<gene>
    <name evidence="3" type="ORF">UR35_C0016G0004</name>
</gene>
<comment type="caution">
    <text evidence="3">The sequence shown here is derived from an EMBL/GenBank/DDBJ whole genome shotgun (WGS) entry which is preliminary data.</text>
</comment>
<dbReference type="STRING" id="1618566.UR35_C0016G0004"/>
<keyword evidence="1" id="KW-0812">Transmembrane</keyword>
<feature type="transmembrane region" description="Helical" evidence="1">
    <location>
        <begin position="100"/>
        <end position="119"/>
    </location>
</feature>
<dbReference type="Gene3D" id="1.20.144.10">
    <property type="entry name" value="Phosphatidic acid phosphatase type 2/haloperoxidase"/>
    <property type="match status" value="1"/>
</dbReference>
<proteinExistence type="predicted"/>
<dbReference type="InterPro" id="IPR036938">
    <property type="entry name" value="PAP2/HPO_sf"/>
</dbReference>
<protein>
    <submittedName>
        <fullName evidence="3">Bacitracin transport permease protein BCRC</fullName>
    </submittedName>
</protein>
<name>A0A0F9ZXX7_9BACT</name>
<reference evidence="3 4" key="1">
    <citation type="journal article" date="2015" name="Nature">
        <title>rRNA introns, odd ribosomes, and small enigmatic genomes across a large radiation of phyla.</title>
        <authorList>
            <person name="Brown C.T."/>
            <person name="Hug L.A."/>
            <person name="Thomas B.C."/>
            <person name="Sharon I."/>
            <person name="Castelle C.J."/>
            <person name="Singh A."/>
            <person name="Wilkins M.J."/>
            <person name="Williams K.H."/>
            <person name="Banfield J.F."/>
        </authorList>
    </citation>
    <scope>NUCLEOTIDE SEQUENCE [LARGE SCALE GENOMIC DNA]</scope>
</reference>
<feature type="transmembrane region" description="Helical" evidence="1">
    <location>
        <begin position="6"/>
        <end position="23"/>
    </location>
</feature>
<evidence type="ECO:0000256" key="1">
    <source>
        <dbReference type="SAM" id="Phobius"/>
    </source>
</evidence>
<dbReference type="SMART" id="SM00014">
    <property type="entry name" value="acidPPc"/>
    <property type="match status" value="1"/>
</dbReference>
<dbReference type="PANTHER" id="PTHR14969">
    <property type="entry name" value="SPHINGOSINE-1-PHOSPHATE PHOSPHOHYDROLASE"/>
    <property type="match status" value="1"/>
</dbReference>
<organism evidence="3 4">
    <name type="scientific">Candidatus Woesebacteria bacterium GW2011_GWB1_33_22</name>
    <dbReference type="NCBI Taxonomy" id="1618566"/>
    <lineage>
        <taxon>Bacteria</taxon>
        <taxon>Candidatus Woeseibacteriota</taxon>
    </lineage>
</organism>
<keyword evidence="1" id="KW-0472">Membrane</keyword>
<dbReference type="SUPFAM" id="SSF48317">
    <property type="entry name" value="Acid phosphatase/Vanadium-dependent haloperoxidase"/>
    <property type="match status" value="1"/>
</dbReference>
<dbReference type="Proteomes" id="UP000034778">
    <property type="component" value="Unassembled WGS sequence"/>
</dbReference>
<feature type="domain" description="Phosphatidic acid phosphatase type 2/haloperoxidase" evidence="2">
    <location>
        <begin position="31"/>
        <end position="140"/>
    </location>
</feature>
<feature type="transmembrane region" description="Helical" evidence="1">
    <location>
        <begin position="125"/>
        <end position="145"/>
    </location>
</feature>
<dbReference type="InterPro" id="IPR000326">
    <property type="entry name" value="PAP2/HPO"/>
</dbReference>
<evidence type="ECO:0000313" key="4">
    <source>
        <dbReference type="Proteomes" id="UP000034778"/>
    </source>
</evidence>
<sequence>MVTFLASVLIWLMFFGLVVLWVVDGKIKKETVLHAVFSCVVAWGVTELIKTFFPTLRPFQFNSALPLTLTVPGDGAFPSTHTAVGFALAVTIFKHDRKVGAVYLILAGLIGVARILAYVHYPVDIIAGAVIGTLISGLTSSKHFVRLLNRH</sequence>
<evidence type="ECO:0000313" key="3">
    <source>
        <dbReference type="EMBL" id="KKP43826.1"/>
    </source>
</evidence>
<dbReference type="EMBL" id="LBOW01000016">
    <property type="protein sequence ID" value="KKP43826.1"/>
    <property type="molecule type" value="Genomic_DNA"/>
</dbReference>
<dbReference type="Pfam" id="PF01569">
    <property type="entry name" value="PAP2"/>
    <property type="match status" value="1"/>
</dbReference>
<evidence type="ECO:0000259" key="2">
    <source>
        <dbReference type="SMART" id="SM00014"/>
    </source>
</evidence>
<dbReference type="AlphaFoldDB" id="A0A0F9ZXX7"/>
<dbReference type="PANTHER" id="PTHR14969:SF13">
    <property type="entry name" value="AT30094P"/>
    <property type="match status" value="1"/>
</dbReference>